<dbReference type="STRING" id="1617426.TR69_WS6001000423"/>
<keyword evidence="1" id="KW-0472">Membrane</keyword>
<reference evidence="2 3" key="1">
    <citation type="submission" date="2015-02" db="EMBL/GenBank/DDBJ databases">
        <title>Improved understanding of the partial-nitritation anammox process through 23 genomes representing the majority of the microbial community.</title>
        <authorList>
            <person name="Speth D.R."/>
            <person name="In T Zandt M."/>
            <person name="Guerrero Cruz S."/>
            <person name="Jetten M.S."/>
            <person name="Dutilh B.E."/>
        </authorList>
    </citation>
    <scope>NUCLEOTIDE SEQUENCE [LARGE SCALE GENOMIC DNA]</scope>
    <source>
        <strain evidence="2">OLB20</strain>
    </source>
</reference>
<keyword evidence="1" id="KW-1133">Transmembrane helix</keyword>
<dbReference type="AlphaFoldDB" id="A0A136LXN0"/>
<name>A0A136LXN0_9BACT</name>
<organism evidence="2 3">
    <name type="scientific">candidate division WS6 bacterium OLB20</name>
    <dbReference type="NCBI Taxonomy" id="1617426"/>
    <lineage>
        <taxon>Bacteria</taxon>
        <taxon>Candidatus Dojkabacteria</taxon>
    </lineage>
</organism>
<dbReference type="Proteomes" id="UP000070457">
    <property type="component" value="Unassembled WGS sequence"/>
</dbReference>
<sequence>MKAIATYLLFVGAVIVLSFSIVLYTVKSGIPASPSLRAIAEVSGIRRVPSKSTSARLVSASNESEGVEAQNDNFAVVIEPVVTNYSYEVWEDFEFDYGRQNEIIPDPDMVYKNSFSEQPLVDEDFYQGKFENAAAGVLGLNRMPVLTPGMSIGVVRDRYINIRGNNGYVRPANGYYFGSGVCWSTSTLGFLLDNANSDFRDRYGLDLFVYGRGDRAPHGDYYETYGGRGYTILQAAEGVPVQDYRFTVNPAISKVPELADLKMKIVMLASDDHASAAYGQSIAGYIVSNKDF</sequence>
<comment type="caution">
    <text evidence="2">The sequence shown here is derived from an EMBL/GenBank/DDBJ whole genome shotgun (WGS) entry which is preliminary data.</text>
</comment>
<dbReference type="EMBL" id="JYNZ01000003">
    <property type="protein sequence ID" value="KXK26420.1"/>
    <property type="molecule type" value="Genomic_DNA"/>
</dbReference>
<protein>
    <submittedName>
        <fullName evidence="2">Uncharacterized protein</fullName>
    </submittedName>
</protein>
<keyword evidence="1" id="KW-0812">Transmembrane</keyword>
<feature type="transmembrane region" description="Helical" evidence="1">
    <location>
        <begin position="7"/>
        <end position="26"/>
    </location>
</feature>
<proteinExistence type="predicted"/>
<evidence type="ECO:0000313" key="3">
    <source>
        <dbReference type="Proteomes" id="UP000070457"/>
    </source>
</evidence>
<evidence type="ECO:0000256" key="1">
    <source>
        <dbReference type="SAM" id="Phobius"/>
    </source>
</evidence>
<accession>A0A136LXN0</accession>
<gene>
    <name evidence="2" type="ORF">TR69_WS6001000423</name>
</gene>
<evidence type="ECO:0000313" key="2">
    <source>
        <dbReference type="EMBL" id="KXK26420.1"/>
    </source>
</evidence>